<keyword evidence="2" id="KW-1185">Reference proteome</keyword>
<evidence type="ECO:0008006" key="3">
    <source>
        <dbReference type="Google" id="ProtNLM"/>
    </source>
</evidence>
<dbReference type="SUPFAM" id="SSF52402">
    <property type="entry name" value="Adenine nucleotide alpha hydrolases-like"/>
    <property type="match status" value="1"/>
</dbReference>
<dbReference type="EMBL" id="FZNY01000003">
    <property type="protein sequence ID" value="SNR82208.1"/>
    <property type="molecule type" value="Genomic_DNA"/>
</dbReference>
<protein>
    <recommendedName>
        <fullName evidence="3">Asparagine synthase (Glutamine-hydrolysing)</fullName>
    </recommendedName>
</protein>
<name>A0A238ZGT2_9FLAO</name>
<dbReference type="OrthoDB" id="2462219at2"/>
<evidence type="ECO:0000313" key="2">
    <source>
        <dbReference type="Proteomes" id="UP000198379"/>
    </source>
</evidence>
<dbReference type="InterPro" id="IPR029055">
    <property type="entry name" value="Ntn_hydrolases_N"/>
</dbReference>
<gene>
    <name evidence="1" type="ORF">SAMN06265376_103197</name>
</gene>
<dbReference type="AlphaFoldDB" id="A0A238ZGT2"/>
<dbReference type="SUPFAM" id="SSF56235">
    <property type="entry name" value="N-terminal nucleophile aminohydrolases (Ntn hydrolases)"/>
    <property type="match status" value="1"/>
</dbReference>
<organism evidence="1 2">
    <name type="scientific">Dokdonia pacifica</name>
    <dbReference type="NCBI Taxonomy" id="1627892"/>
    <lineage>
        <taxon>Bacteria</taxon>
        <taxon>Pseudomonadati</taxon>
        <taxon>Bacteroidota</taxon>
        <taxon>Flavobacteriia</taxon>
        <taxon>Flavobacteriales</taxon>
        <taxon>Flavobacteriaceae</taxon>
        <taxon>Dokdonia</taxon>
    </lineage>
</organism>
<dbReference type="RefSeq" id="WP_089371524.1">
    <property type="nucleotide sequence ID" value="NZ_BMEP01000001.1"/>
</dbReference>
<accession>A0A238ZGT2</accession>
<evidence type="ECO:0000313" key="1">
    <source>
        <dbReference type="EMBL" id="SNR82208.1"/>
    </source>
</evidence>
<proteinExistence type="predicted"/>
<sequence>MRRKQYFITDDPTIDFASEEGFSSYPIDTYTVFYHNDLETTLAQCEDSYVVILGFILHPDTPEKTNQQIADTLVRSTSETHLFKSLEVLTGKFTIFFHSKTHKVLLTDFFSERQLYYWKRADHYYISSSDKLILDTLQLKPEISQKKEVLISSPLFLNINEHWLLTEEDWDDRIKKLIPNHYLDIQKSKTIRLPIFVAHNLKETDVIDAYKTYLQNVMKALALRYDSIYFPITAGYDSRLLLAASMPWKDKMKYYIFNSGKTYVVRDVKIAKKIAKKFQLPFEEIKVPGASASFKKEFATHFIVPRFLSKTRNIAWFKKHINTPTINIAGGGGNLKGVYDREAFSSIEALCKAIEYDMLPIHKQALEKWLKEAKPYAEKYKIPLNDLFFQELRMGKWASKMYHEADITPVEYYSPLNSRHIMYMAFLNIPESQRHMPDATLFKTVMEELLPGTTKIPFNPKTWRDYVKSIIPYQHIKKQVRLLRYRKKE</sequence>
<reference evidence="1 2" key="1">
    <citation type="submission" date="2017-06" db="EMBL/GenBank/DDBJ databases">
        <authorList>
            <person name="Kim H.J."/>
            <person name="Triplett B.A."/>
        </authorList>
    </citation>
    <scope>NUCLEOTIDE SEQUENCE [LARGE SCALE GENOMIC DNA]</scope>
    <source>
        <strain evidence="1 2">DSM 25597</strain>
    </source>
</reference>
<dbReference type="Proteomes" id="UP000198379">
    <property type="component" value="Unassembled WGS sequence"/>
</dbReference>